<evidence type="ECO:0000256" key="1">
    <source>
        <dbReference type="SAM" id="MobiDB-lite"/>
    </source>
</evidence>
<keyword evidence="3" id="KW-1185">Reference proteome</keyword>
<dbReference type="AlphaFoldDB" id="A0A9Q0ES92"/>
<evidence type="ECO:0000313" key="2">
    <source>
        <dbReference type="EMBL" id="KAJ3612525.1"/>
    </source>
</evidence>
<dbReference type="EMBL" id="JANIIK010000036">
    <property type="protein sequence ID" value="KAJ3612525.1"/>
    <property type="molecule type" value="Genomic_DNA"/>
</dbReference>
<comment type="caution">
    <text evidence="2">The sequence shown here is derived from an EMBL/GenBank/DDBJ whole genome shotgun (WGS) entry which is preliminary data.</text>
</comment>
<accession>A0A9Q0ES92</accession>
<gene>
    <name evidence="2" type="ORF">NHX12_020800</name>
</gene>
<organism evidence="2 3">
    <name type="scientific">Muraenolepis orangiensis</name>
    <name type="common">Patagonian moray cod</name>
    <dbReference type="NCBI Taxonomy" id="630683"/>
    <lineage>
        <taxon>Eukaryota</taxon>
        <taxon>Metazoa</taxon>
        <taxon>Chordata</taxon>
        <taxon>Craniata</taxon>
        <taxon>Vertebrata</taxon>
        <taxon>Euteleostomi</taxon>
        <taxon>Actinopterygii</taxon>
        <taxon>Neopterygii</taxon>
        <taxon>Teleostei</taxon>
        <taxon>Neoteleostei</taxon>
        <taxon>Acanthomorphata</taxon>
        <taxon>Zeiogadaria</taxon>
        <taxon>Gadariae</taxon>
        <taxon>Gadiformes</taxon>
        <taxon>Muraenolepidoidei</taxon>
        <taxon>Muraenolepididae</taxon>
        <taxon>Muraenolepis</taxon>
    </lineage>
</organism>
<feature type="region of interest" description="Disordered" evidence="1">
    <location>
        <begin position="28"/>
        <end position="59"/>
    </location>
</feature>
<protein>
    <submittedName>
        <fullName evidence="2">Uncharacterized protein</fullName>
    </submittedName>
</protein>
<evidence type="ECO:0000313" key="3">
    <source>
        <dbReference type="Proteomes" id="UP001148018"/>
    </source>
</evidence>
<proteinExistence type="predicted"/>
<sequence length="108" mass="11706">MEGHRYEHAMANGDREESYQVDYRTIVGDMKPPDHTRSPQVGEGYSRQTAGGHGHETAAQRYSATRLQVGLGPVSMADFLISGGTGYVPEDGLSAQQLFSVGDGLTYK</sequence>
<dbReference type="Proteomes" id="UP001148018">
    <property type="component" value="Unassembled WGS sequence"/>
</dbReference>
<reference evidence="2" key="1">
    <citation type="submission" date="2022-07" db="EMBL/GenBank/DDBJ databases">
        <title>Chromosome-level genome of Muraenolepis orangiensis.</title>
        <authorList>
            <person name="Kim J."/>
        </authorList>
    </citation>
    <scope>NUCLEOTIDE SEQUENCE</scope>
    <source>
        <strain evidence="2">KU_S4_2022</strain>
        <tissue evidence="2">Muscle</tissue>
    </source>
</reference>
<dbReference type="OrthoDB" id="8905460at2759"/>
<name>A0A9Q0ES92_9TELE</name>